<reference evidence="1" key="3">
    <citation type="submission" date="2022-06" db="UniProtKB">
        <authorList>
            <consortium name="EnsemblPlants"/>
        </authorList>
    </citation>
    <scope>IDENTIFICATION</scope>
</reference>
<reference evidence="2" key="1">
    <citation type="journal article" date="2013" name="Nature">
        <title>Draft genome of the wheat A-genome progenitor Triticum urartu.</title>
        <authorList>
            <person name="Ling H.Q."/>
            <person name="Zhao S."/>
            <person name="Liu D."/>
            <person name="Wang J."/>
            <person name="Sun H."/>
            <person name="Zhang C."/>
            <person name="Fan H."/>
            <person name="Li D."/>
            <person name="Dong L."/>
            <person name="Tao Y."/>
            <person name="Gao C."/>
            <person name="Wu H."/>
            <person name="Li Y."/>
            <person name="Cui Y."/>
            <person name="Guo X."/>
            <person name="Zheng S."/>
            <person name="Wang B."/>
            <person name="Yu K."/>
            <person name="Liang Q."/>
            <person name="Yang W."/>
            <person name="Lou X."/>
            <person name="Chen J."/>
            <person name="Feng M."/>
            <person name="Jian J."/>
            <person name="Zhang X."/>
            <person name="Luo G."/>
            <person name="Jiang Y."/>
            <person name="Liu J."/>
            <person name="Wang Z."/>
            <person name="Sha Y."/>
            <person name="Zhang B."/>
            <person name="Wu H."/>
            <person name="Tang D."/>
            <person name="Shen Q."/>
            <person name="Xue P."/>
            <person name="Zou S."/>
            <person name="Wang X."/>
            <person name="Liu X."/>
            <person name="Wang F."/>
            <person name="Yang Y."/>
            <person name="An X."/>
            <person name="Dong Z."/>
            <person name="Zhang K."/>
            <person name="Zhang X."/>
            <person name="Luo M.C."/>
            <person name="Dvorak J."/>
            <person name="Tong Y."/>
            <person name="Wang J."/>
            <person name="Yang H."/>
            <person name="Li Z."/>
            <person name="Wang D."/>
            <person name="Zhang A."/>
            <person name="Wang J."/>
        </authorList>
    </citation>
    <scope>NUCLEOTIDE SEQUENCE</scope>
    <source>
        <strain evidence="2">cv. G1812</strain>
    </source>
</reference>
<protein>
    <submittedName>
        <fullName evidence="1">Uncharacterized protein</fullName>
    </submittedName>
</protein>
<evidence type="ECO:0000313" key="1">
    <source>
        <dbReference type="EnsemblPlants" id="TuG1812G0700000556.01.T01"/>
    </source>
</evidence>
<dbReference type="Gramene" id="TuG1812G0700000556.01.T04">
    <property type="protein sequence ID" value="TuG1812G0700000556.01.T04"/>
    <property type="gene ID" value="TuG1812G0700000556.01"/>
</dbReference>
<dbReference type="Gramene" id="TuG1812G0700000556.01.T02">
    <property type="protein sequence ID" value="TuG1812G0700000556.01.T02"/>
    <property type="gene ID" value="TuG1812G0700000556.01"/>
</dbReference>
<dbReference type="EnsemblPlants" id="TuG1812G0700000556.01.T02">
    <property type="protein sequence ID" value="TuG1812G0700000556.01.T02"/>
    <property type="gene ID" value="TuG1812G0700000556.01"/>
</dbReference>
<dbReference type="Gramene" id="TuG1812G0700000556.01.T01">
    <property type="protein sequence ID" value="TuG1812G0700000556.01.T01"/>
    <property type="gene ID" value="TuG1812G0700000556.01"/>
</dbReference>
<dbReference type="EnsemblPlants" id="TuG1812G0700000556.01.T01">
    <property type="protein sequence ID" value="TuG1812G0700000556.01.T01"/>
    <property type="gene ID" value="TuG1812G0700000556.01"/>
</dbReference>
<name>A0A8R7QZB2_TRIUA</name>
<dbReference type="EnsemblPlants" id="TuG1812G0700000556.01.T04">
    <property type="protein sequence ID" value="TuG1812G0700000556.01.T04"/>
    <property type="gene ID" value="TuG1812G0700000556.01"/>
</dbReference>
<dbReference type="AlphaFoldDB" id="A0A8R7QZB2"/>
<keyword evidence="2" id="KW-1185">Reference proteome</keyword>
<dbReference type="EnsemblPlants" id="TuG1812G0700000556.01.T03">
    <property type="protein sequence ID" value="TuG1812G0700000556.01.T03"/>
    <property type="gene ID" value="TuG1812G0700000556.01"/>
</dbReference>
<dbReference type="Proteomes" id="UP000015106">
    <property type="component" value="Chromosome 7"/>
</dbReference>
<sequence>MQLLSLCSEDFAEHALGIIDIQKIVTSLLTAAKISSECEDVVRCSGNAAGVRLFGVVECNHDLFPASTRSSVVRPTTARSSSPVASSFGLG</sequence>
<proteinExistence type="predicted"/>
<organism evidence="1 2">
    <name type="scientific">Triticum urartu</name>
    <name type="common">Red wild einkorn</name>
    <name type="synonym">Crithodium urartu</name>
    <dbReference type="NCBI Taxonomy" id="4572"/>
    <lineage>
        <taxon>Eukaryota</taxon>
        <taxon>Viridiplantae</taxon>
        <taxon>Streptophyta</taxon>
        <taxon>Embryophyta</taxon>
        <taxon>Tracheophyta</taxon>
        <taxon>Spermatophyta</taxon>
        <taxon>Magnoliopsida</taxon>
        <taxon>Liliopsida</taxon>
        <taxon>Poales</taxon>
        <taxon>Poaceae</taxon>
        <taxon>BOP clade</taxon>
        <taxon>Pooideae</taxon>
        <taxon>Triticodae</taxon>
        <taxon>Triticeae</taxon>
        <taxon>Triticinae</taxon>
        <taxon>Triticum</taxon>
    </lineage>
</organism>
<dbReference type="Gramene" id="TuG1812G0700000556.01.T03">
    <property type="protein sequence ID" value="TuG1812G0700000556.01.T03"/>
    <property type="gene ID" value="TuG1812G0700000556.01"/>
</dbReference>
<evidence type="ECO:0000313" key="2">
    <source>
        <dbReference type="Proteomes" id="UP000015106"/>
    </source>
</evidence>
<accession>A0A8R7QZB2</accession>
<reference evidence="1" key="2">
    <citation type="submission" date="2018-03" db="EMBL/GenBank/DDBJ databases">
        <title>The Triticum urartu genome reveals the dynamic nature of wheat genome evolution.</title>
        <authorList>
            <person name="Ling H."/>
            <person name="Ma B."/>
            <person name="Shi X."/>
            <person name="Liu H."/>
            <person name="Dong L."/>
            <person name="Sun H."/>
            <person name="Cao Y."/>
            <person name="Gao Q."/>
            <person name="Zheng S."/>
            <person name="Li Y."/>
            <person name="Yu Y."/>
            <person name="Du H."/>
            <person name="Qi M."/>
            <person name="Li Y."/>
            <person name="Yu H."/>
            <person name="Cui Y."/>
            <person name="Wang N."/>
            <person name="Chen C."/>
            <person name="Wu H."/>
            <person name="Zhao Y."/>
            <person name="Zhang J."/>
            <person name="Li Y."/>
            <person name="Zhou W."/>
            <person name="Zhang B."/>
            <person name="Hu W."/>
            <person name="Eijk M."/>
            <person name="Tang J."/>
            <person name="Witsenboer H."/>
            <person name="Zhao S."/>
            <person name="Li Z."/>
            <person name="Zhang A."/>
            <person name="Wang D."/>
            <person name="Liang C."/>
        </authorList>
    </citation>
    <scope>NUCLEOTIDE SEQUENCE [LARGE SCALE GENOMIC DNA]</scope>
    <source>
        <strain evidence="1">cv. G1812</strain>
    </source>
</reference>